<dbReference type="Pfam" id="PF15227">
    <property type="entry name" value="zf-C3HC4_4"/>
    <property type="match status" value="1"/>
</dbReference>
<evidence type="ECO:0000256" key="2">
    <source>
        <dbReference type="ARBA" id="ARBA00022771"/>
    </source>
</evidence>
<dbReference type="SUPFAM" id="SSF57850">
    <property type="entry name" value="RING/U-box"/>
    <property type="match status" value="1"/>
</dbReference>
<dbReference type="InterPro" id="IPR051051">
    <property type="entry name" value="E3_ubiq-ligase_TRIM/RNF"/>
</dbReference>
<evidence type="ECO:0000256" key="3">
    <source>
        <dbReference type="ARBA" id="ARBA00022833"/>
    </source>
</evidence>
<evidence type="ECO:0000313" key="7">
    <source>
        <dbReference type="Proteomes" id="UP000694383"/>
    </source>
</evidence>
<keyword evidence="1" id="KW-0479">Metal-binding</keyword>
<organism evidence="6 7">
    <name type="scientific">Oryzias sinensis</name>
    <name type="common">Chinese medaka</name>
    <dbReference type="NCBI Taxonomy" id="183150"/>
    <lineage>
        <taxon>Eukaryota</taxon>
        <taxon>Metazoa</taxon>
        <taxon>Chordata</taxon>
        <taxon>Craniata</taxon>
        <taxon>Vertebrata</taxon>
        <taxon>Euteleostomi</taxon>
        <taxon>Actinopterygii</taxon>
        <taxon>Neopterygii</taxon>
        <taxon>Teleostei</taxon>
        <taxon>Neoteleostei</taxon>
        <taxon>Acanthomorphata</taxon>
        <taxon>Ovalentaria</taxon>
        <taxon>Atherinomorphae</taxon>
        <taxon>Beloniformes</taxon>
        <taxon>Adrianichthyidae</taxon>
        <taxon>Oryziinae</taxon>
        <taxon>Oryzias</taxon>
    </lineage>
</organism>
<dbReference type="InterPro" id="IPR001841">
    <property type="entry name" value="Znf_RING"/>
</dbReference>
<dbReference type="AlphaFoldDB" id="A0A8C7YC97"/>
<sequence length="106" mass="12143">MEQSGVQLEGDSISCLICMDLLKDPVTVPCGHSYCMDCIKAHWDDEDQRETHSCPHCKQTFPARPVLVKNTTLEELVEELKKTEQILEKIEDRTKDVKILQLEAEN</sequence>
<accession>A0A8C7YC97</accession>
<feature type="domain" description="RING-type" evidence="5">
    <location>
        <begin position="15"/>
        <end position="58"/>
    </location>
</feature>
<dbReference type="Proteomes" id="UP000694383">
    <property type="component" value="Unplaced"/>
</dbReference>
<dbReference type="InterPro" id="IPR013083">
    <property type="entry name" value="Znf_RING/FYVE/PHD"/>
</dbReference>
<evidence type="ECO:0000313" key="6">
    <source>
        <dbReference type="Ensembl" id="ENSOSIP00000024395.1"/>
    </source>
</evidence>
<dbReference type="GO" id="GO:0008270">
    <property type="term" value="F:zinc ion binding"/>
    <property type="evidence" value="ECO:0007669"/>
    <property type="project" value="UniProtKB-KW"/>
</dbReference>
<keyword evidence="2 4" id="KW-0863">Zinc-finger</keyword>
<proteinExistence type="predicted"/>
<dbReference type="Gene3D" id="3.30.40.10">
    <property type="entry name" value="Zinc/RING finger domain, C3HC4 (zinc finger)"/>
    <property type="match status" value="1"/>
</dbReference>
<evidence type="ECO:0000256" key="4">
    <source>
        <dbReference type="PROSITE-ProRule" id="PRU00175"/>
    </source>
</evidence>
<dbReference type="PROSITE" id="PS50089">
    <property type="entry name" value="ZF_RING_2"/>
    <property type="match status" value="1"/>
</dbReference>
<dbReference type="PANTHER" id="PTHR25465">
    <property type="entry name" value="B-BOX DOMAIN CONTAINING"/>
    <property type="match status" value="1"/>
</dbReference>
<name>A0A8C7YC97_9TELE</name>
<keyword evidence="3" id="KW-0862">Zinc</keyword>
<keyword evidence="7" id="KW-1185">Reference proteome</keyword>
<evidence type="ECO:0000259" key="5">
    <source>
        <dbReference type="PROSITE" id="PS50089"/>
    </source>
</evidence>
<dbReference type="Ensembl" id="ENSOSIT00000025753.1">
    <property type="protein sequence ID" value="ENSOSIP00000024395.1"/>
    <property type="gene ID" value="ENSOSIG00000012826.1"/>
</dbReference>
<dbReference type="SMART" id="SM00184">
    <property type="entry name" value="RING"/>
    <property type="match status" value="1"/>
</dbReference>
<evidence type="ECO:0000256" key="1">
    <source>
        <dbReference type="ARBA" id="ARBA00022723"/>
    </source>
</evidence>
<dbReference type="PROSITE" id="PS00518">
    <property type="entry name" value="ZF_RING_1"/>
    <property type="match status" value="1"/>
</dbReference>
<protein>
    <recommendedName>
        <fullName evidence="5">RING-type domain-containing protein</fullName>
    </recommendedName>
</protein>
<dbReference type="InterPro" id="IPR017907">
    <property type="entry name" value="Znf_RING_CS"/>
</dbReference>
<dbReference type="GeneTree" id="ENSGT01150000286922"/>
<reference evidence="6" key="2">
    <citation type="submission" date="2025-09" db="UniProtKB">
        <authorList>
            <consortium name="Ensembl"/>
        </authorList>
    </citation>
    <scope>IDENTIFICATION</scope>
</reference>
<dbReference type="PANTHER" id="PTHR25465:SF5">
    <property type="entry name" value="E3 UBIQUITIN_ISG15 LIGASE TRIM25-RELATED"/>
    <property type="match status" value="1"/>
</dbReference>
<reference evidence="6" key="1">
    <citation type="submission" date="2025-08" db="UniProtKB">
        <authorList>
            <consortium name="Ensembl"/>
        </authorList>
    </citation>
    <scope>IDENTIFICATION</scope>
</reference>